<accession>A0A395JH38</accession>
<gene>
    <name evidence="2" type="ORF">DFR28_11061</name>
</gene>
<dbReference type="AlphaFoldDB" id="A0A395JH38"/>
<keyword evidence="1" id="KW-0472">Membrane</keyword>
<keyword evidence="1" id="KW-0812">Transmembrane</keyword>
<evidence type="ECO:0000256" key="1">
    <source>
        <dbReference type="SAM" id="Phobius"/>
    </source>
</evidence>
<dbReference type="InParanoid" id="A0A395JH38"/>
<dbReference type="RefSeq" id="WP_113955980.1">
    <property type="nucleotide sequence ID" value="NZ_QNRT01000010.1"/>
</dbReference>
<dbReference type="EMBL" id="QNRT01000010">
    <property type="protein sequence ID" value="RBP47098.1"/>
    <property type="molecule type" value="Genomic_DNA"/>
</dbReference>
<evidence type="ECO:0000313" key="3">
    <source>
        <dbReference type="Proteomes" id="UP000253083"/>
    </source>
</evidence>
<feature type="transmembrane region" description="Helical" evidence="1">
    <location>
        <begin position="28"/>
        <end position="44"/>
    </location>
</feature>
<comment type="caution">
    <text evidence="2">The sequence shown here is derived from an EMBL/GenBank/DDBJ whole genome shotgun (WGS) entry which is preliminary data.</text>
</comment>
<organism evidence="2 3">
    <name type="scientific">Arenicella xantha</name>
    <dbReference type="NCBI Taxonomy" id="644221"/>
    <lineage>
        <taxon>Bacteria</taxon>
        <taxon>Pseudomonadati</taxon>
        <taxon>Pseudomonadota</taxon>
        <taxon>Gammaproteobacteria</taxon>
        <taxon>Arenicellales</taxon>
        <taxon>Arenicellaceae</taxon>
        <taxon>Arenicella</taxon>
    </lineage>
</organism>
<proteinExistence type="predicted"/>
<evidence type="ECO:0000313" key="2">
    <source>
        <dbReference type="EMBL" id="RBP47098.1"/>
    </source>
</evidence>
<sequence length="160" mass="17525">MIRVVIVLLVLFLIWVLFLSNLTKKHKIILTVITLILAAAGAWYDGATRSAKVGLISPSELLVCGITAQHTYRSNYDIAICLENTHASATLNRVGYAVTVSQCESGAECKQLMRLERDVLFSLAPETTGEVVQNLDFKGLNSSLEGLSWQAEIISVKAMK</sequence>
<name>A0A395JH38_9GAMM</name>
<keyword evidence="3" id="KW-1185">Reference proteome</keyword>
<reference evidence="2 3" key="1">
    <citation type="submission" date="2018-06" db="EMBL/GenBank/DDBJ databases">
        <title>Genomic Encyclopedia of Type Strains, Phase IV (KMG-IV): sequencing the most valuable type-strain genomes for metagenomic binning, comparative biology and taxonomic classification.</title>
        <authorList>
            <person name="Goeker M."/>
        </authorList>
    </citation>
    <scope>NUCLEOTIDE SEQUENCE [LARGE SCALE GENOMIC DNA]</scope>
    <source>
        <strain evidence="2 3">DSM 24032</strain>
    </source>
</reference>
<dbReference type="Proteomes" id="UP000253083">
    <property type="component" value="Unassembled WGS sequence"/>
</dbReference>
<protein>
    <submittedName>
        <fullName evidence="2">Uncharacterized protein</fullName>
    </submittedName>
</protein>
<keyword evidence="1" id="KW-1133">Transmembrane helix</keyword>